<dbReference type="AlphaFoldDB" id="A0A368VQQ8"/>
<comment type="caution">
    <text evidence="1">The sequence shown here is derived from an EMBL/GenBank/DDBJ whole genome shotgun (WGS) entry which is preliminary data.</text>
</comment>
<organism evidence="1 2">
    <name type="scientific">Paenibacillus prosopidis</name>
    <dbReference type="NCBI Taxonomy" id="630520"/>
    <lineage>
        <taxon>Bacteria</taxon>
        <taxon>Bacillati</taxon>
        <taxon>Bacillota</taxon>
        <taxon>Bacilli</taxon>
        <taxon>Bacillales</taxon>
        <taxon>Paenibacillaceae</taxon>
        <taxon>Paenibacillus</taxon>
    </lineage>
</organism>
<dbReference type="EMBL" id="QPJD01000012">
    <property type="protein sequence ID" value="RCW44240.1"/>
    <property type="molecule type" value="Genomic_DNA"/>
</dbReference>
<sequence length="43" mass="5224">MNKSDDYELYDKNFDEWLRRGLEAFGLEDHPGRVEQKRSDEYA</sequence>
<dbReference type="Proteomes" id="UP000252415">
    <property type="component" value="Unassembled WGS sequence"/>
</dbReference>
<keyword evidence="2" id="KW-1185">Reference proteome</keyword>
<evidence type="ECO:0000313" key="1">
    <source>
        <dbReference type="EMBL" id="RCW44240.1"/>
    </source>
</evidence>
<reference evidence="1 2" key="1">
    <citation type="submission" date="2018-07" db="EMBL/GenBank/DDBJ databases">
        <title>Genomic Encyclopedia of Type Strains, Phase III (KMG-III): the genomes of soil and plant-associated and newly described type strains.</title>
        <authorList>
            <person name="Whitman W."/>
        </authorList>
    </citation>
    <scope>NUCLEOTIDE SEQUENCE [LARGE SCALE GENOMIC DNA]</scope>
    <source>
        <strain evidence="1 2">CECT 7506</strain>
    </source>
</reference>
<evidence type="ECO:0000313" key="2">
    <source>
        <dbReference type="Proteomes" id="UP000252415"/>
    </source>
</evidence>
<gene>
    <name evidence="1" type="ORF">DFP97_112104</name>
</gene>
<accession>A0A368VQQ8</accession>
<name>A0A368VQQ8_9BACL</name>
<dbReference type="RefSeq" id="WP_281270985.1">
    <property type="nucleotide sequence ID" value="NZ_QPJD01000012.1"/>
</dbReference>
<proteinExistence type="predicted"/>
<protein>
    <submittedName>
        <fullName evidence="1">Uncharacterized protein</fullName>
    </submittedName>
</protein>